<dbReference type="CDD" id="cd18774">
    <property type="entry name" value="PDC2_HK_sensor"/>
    <property type="match status" value="1"/>
</dbReference>
<dbReference type="Gene3D" id="1.10.287.130">
    <property type="match status" value="1"/>
</dbReference>
<dbReference type="NCBIfam" id="TIGR00229">
    <property type="entry name" value="sensory_box"/>
    <property type="match status" value="1"/>
</dbReference>
<keyword evidence="4" id="KW-1003">Cell membrane</keyword>
<dbReference type="Proteomes" id="UP000078428">
    <property type="component" value="Unassembled WGS sequence"/>
</dbReference>
<keyword evidence="9 11" id="KW-1133">Transmembrane helix</keyword>
<accession>A0A178M653</accession>
<dbReference type="Pfam" id="PF08269">
    <property type="entry name" value="dCache_2"/>
    <property type="match status" value="1"/>
</dbReference>
<evidence type="ECO:0000256" key="10">
    <source>
        <dbReference type="ARBA" id="ARBA00023136"/>
    </source>
</evidence>
<dbReference type="AlphaFoldDB" id="A0A178M653"/>
<dbReference type="InterPro" id="IPR003594">
    <property type="entry name" value="HATPase_dom"/>
</dbReference>
<evidence type="ECO:0000256" key="7">
    <source>
        <dbReference type="ARBA" id="ARBA00022692"/>
    </source>
</evidence>
<keyword evidence="8" id="KW-0418">Kinase</keyword>
<feature type="transmembrane region" description="Helical" evidence="11">
    <location>
        <begin position="356"/>
        <end position="375"/>
    </location>
</feature>
<dbReference type="EMBL" id="LWQT01000131">
    <property type="protein sequence ID" value="OAN43025.1"/>
    <property type="molecule type" value="Genomic_DNA"/>
</dbReference>
<name>A0A178M653_9PROT</name>
<dbReference type="Gene3D" id="3.30.565.10">
    <property type="entry name" value="Histidine kinase-like ATPase, C-terminal domain"/>
    <property type="match status" value="1"/>
</dbReference>
<dbReference type="EC" id="2.7.13.3" evidence="3"/>
<dbReference type="InterPro" id="IPR036890">
    <property type="entry name" value="HATPase_C_sf"/>
</dbReference>
<organism evidence="13 14">
    <name type="scientific">Paramagnetospirillum marisnigri</name>
    <dbReference type="NCBI Taxonomy" id="1285242"/>
    <lineage>
        <taxon>Bacteria</taxon>
        <taxon>Pseudomonadati</taxon>
        <taxon>Pseudomonadota</taxon>
        <taxon>Alphaproteobacteria</taxon>
        <taxon>Rhodospirillales</taxon>
        <taxon>Magnetospirillaceae</taxon>
        <taxon>Paramagnetospirillum</taxon>
    </lineage>
</organism>
<comment type="subcellular location">
    <subcellularLocation>
        <location evidence="2">Cell membrane</location>
        <topology evidence="2">Multi-pass membrane protein</topology>
    </subcellularLocation>
</comment>
<dbReference type="InterPro" id="IPR035965">
    <property type="entry name" value="PAS-like_dom_sf"/>
</dbReference>
<evidence type="ECO:0000256" key="9">
    <source>
        <dbReference type="ARBA" id="ARBA00022989"/>
    </source>
</evidence>
<dbReference type="RefSeq" id="WP_068496021.1">
    <property type="nucleotide sequence ID" value="NZ_LWQT01000131.1"/>
</dbReference>
<dbReference type="InterPro" id="IPR036097">
    <property type="entry name" value="HisK_dim/P_sf"/>
</dbReference>
<gene>
    <name evidence="13" type="ORF">A6A04_10035</name>
</gene>
<dbReference type="Pfam" id="PF02518">
    <property type="entry name" value="HATPase_c"/>
    <property type="match status" value="1"/>
</dbReference>
<dbReference type="PANTHER" id="PTHR43304">
    <property type="entry name" value="PHYTOCHROME-LIKE PROTEIN CPH1"/>
    <property type="match status" value="1"/>
</dbReference>
<dbReference type="CDD" id="cd00082">
    <property type="entry name" value="HisKA"/>
    <property type="match status" value="1"/>
</dbReference>
<dbReference type="PRINTS" id="PR00344">
    <property type="entry name" value="BCTRLSENSOR"/>
</dbReference>
<dbReference type="SUPFAM" id="SSF47384">
    <property type="entry name" value="Homodimeric domain of signal transducing histidine kinase"/>
    <property type="match status" value="1"/>
</dbReference>
<dbReference type="Pfam" id="PF00512">
    <property type="entry name" value="HisKA"/>
    <property type="match status" value="1"/>
</dbReference>
<dbReference type="InterPro" id="IPR033480">
    <property type="entry name" value="sCache_2"/>
</dbReference>
<dbReference type="InterPro" id="IPR005467">
    <property type="entry name" value="His_kinase_dom"/>
</dbReference>
<feature type="domain" description="Histidine kinase" evidence="12">
    <location>
        <begin position="537"/>
        <end position="753"/>
    </location>
</feature>
<proteinExistence type="predicted"/>
<evidence type="ECO:0000256" key="6">
    <source>
        <dbReference type="ARBA" id="ARBA00022679"/>
    </source>
</evidence>
<evidence type="ECO:0000259" key="12">
    <source>
        <dbReference type="PROSITE" id="PS50109"/>
    </source>
</evidence>
<evidence type="ECO:0000256" key="5">
    <source>
        <dbReference type="ARBA" id="ARBA00022553"/>
    </source>
</evidence>
<evidence type="ECO:0000313" key="13">
    <source>
        <dbReference type="EMBL" id="OAN43025.1"/>
    </source>
</evidence>
<evidence type="ECO:0000256" key="11">
    <source>
        <dbReference type="SAM" id="Phobius"/>
    </source>
</evidence>
<dbReference type="PROSITE" id="PS50109">
    <property type="entry name" value="HIS_KIN"/>
    <property type="match status" value="1"/>
</dbReference>
<comment type="caution">
    <text evidence="13">The sequence shown here is derived from an EMBL/GenBank/DDBJ whole genome shotgun (WGS) entry which is preliminary data.</text>
</comment>
<feature type="transmembrane region" description="Helical" evidence="11">
    <location>
        <begin position="12"/>
        <end position="33"/>
    </location>
</feature>
<dbReference type="InterPro" id="IPR000014">
    <property type="entry name" value="PAS"/>
</dbReference>
<dbReference type="GO" id="GO:0005886">
    <property type="term" value="C:plasma membrane"/>
    <property type="evidence" value="ECO:0007669"/>
    <property type="project" value="UniProtKB-SubCell"/>
</dbReference>
<dbReference type="SMART" id="SM01049">
    <property type="entry name" value="Cache_2"/>
    <property type="match status" value="2"/>
</dbReference>
<dbReference type="InterPro" id="IPR004358">
    <property type="entry name" value="Sig_transdc_His_kin-like_C"/>
</dbReference>
<keyword evidence="6" id="KW-0808">Transferase</keyword>
<evidence type="ECO:0000256" key="3">
    <source>
        <dbReference type="ARBA" id="ARBA00012438"/>
    </source>
</evidence>
<dbReference type="InterPro" id="IPR052162">
    <property type="entry name" value="Sensor_kinase/Photoreceptor"/>
</dbReference>
<evidence type="ECO:0000256" key="1">
    <source>
        <dbReference type="ARBA" id="ARBA00000085"/>
    </source>
</evidence>
<reference evidence="13 14" key="1">
    <citation type="submission" date="2016-04" db="EMBL/GenBank/DDBJ databases">
        <title>Draft genome sequence of freshwater magnetotactic bacteria Magnetospirillum marisnigri SP-1 and Magnetospirillum moscoviense BB-1.</title>
        <authorList>
            <person name="Koziaeva V."/>
            <person name="Dziuba M.V."/>
            <person name="Ivanov T.M."/>
            <person name="Kuznetsov B."/>
            <person name="Grouzdev D.S."/>
        </authorList>
    </citation>
    <scope>NUCLEOTIDE SEQUENCE [LARGE SCALE GENOMIC DNA]</scope>
    <source>
        <strain evidence="13 14">SP-1</strain>
    </source>
</reference>
<dbReference type="Gene3D" id="3.30.450.20">
    <property type="entry name" value="PAS domain"/>
    <property type="match status" value="3"/>
</dbReference>
<dbReference type="InterPro" id="IPR003661">
    <property type="entry name" value="HisK_dim/P_dom"/>
</dbReference>
<dbReference type="GO" id="GO:0000155">
    <property type="term" value="F:phosphorelay sensor kinase activity"/>
    <property type="evidence" value="ECO:0007669"/>
    <property type="project" value="InterPro"/>
</dbReference>
<dbReference type="InterPro" id="IPR004010">
    <property type="entry name" value="Double_Cache_2"/>
</dbReference>
<keyword evidence="10 11" id="KW-0472">Membrane</keyword>
<evidence type="ECO:0000256" key="4">
    <source>
        <dbReference type="ARBA" id="ARBA00022475"/>
    </source>
</evidence>
<dbReference type="FunFam" id="3.30.565.10:FF:000006">
    <property type="entry name" value="Sensor histidine kinase WalK"/>
    <property type="match status" value="1"/>
</dbReference>
<keyword evidence="5" id="KW-0597">Phosphoprotein</keyword>
<dbReference type="SMART" id="SM00388">
    <property type="entry name" value="HisKA"/>
    <property type="match status" value="1"/>
</dbReference>
<dbReference type="SUPFAM" id="SSF55874">
    <property type="entry name" value="ATPase domain of HSP90 chaperone/DNA topoisomerase II/histidine kinase"/>
    <property type="match status" value="1"/>
</dbReference>
<keyword evidence="14" id="KW-1185">Reference proteome</keyword>
<sequence length="753" mass="83870">MPFAVDERLISRLQLVGTAVVITVLVLGLGFFFSRQIADEYEANIKLLEVQEIQQHENLLVRQIETAKGFLSNMRTRTEEILMAEIREQVDEAHALAEAIYAQEVGKRPEAEIRRLIVEALRPLRFFGGKGYFFIDGMDGSCVLLPIAPAREGGSLMDNRDDTGHYIMRGLIEAALKPVGEGYSRYRWYAPGNSKVMADKIAYVRHFKPFNWLIGTGHYVADVEASLKQEALDRLRSFRFGKDGSGYIVVIDDEERILVSPSRPWNEGMKVSELPPDKQVAAKPIYEQGRKGDGFIRYDWARDGGEGAVSTKVTYVSRMADWGWTLSAGLFLDDIATATAERRQVMERSISAKRTLTLTALGIGLLVALTVGAWFSHLTARLVERYKQDLTSQSDELRKASRDLFLINTMVESSAEMVILADGGWTAIYANPFVYEQLGGSPETLVGRRLDEIAEAVAANPPDAEGGSSRFETTLRAADGRRVPVDVVARDVTHDGAPYHFVIARDITERRQWEADLGRKTAALEHSNAELEQFAYVASHDLREPLRMVASYLSLLERRYGEKLDKDGHDFLSFARDGAQRLDRLVLDLLEFSRIDRRGSPIKPMEAGPALELAVKNLSMAMADASATVALPPSMDGISILGDAGQIVRLFQNLIGNAIKYRAPDRPSVVEVTCHRVERGWEFNIADNGIGIEPQYFERIFGIFQRLHTREKYEGTGIGLAICKKIVERHGGTIGLESEPGRGTTFTVVLPAA</sequence>
<evidence type="ECO:0000256" key="2">
    <source>
        <dbReference type="ARBA" id="ARBA00004651"/>
    </source>
</evidence>
<evidence type="ECO:0000313" key="14">
    <source>
        <dbReference type="Proteomes" id="UP000078428"/>
    </source>
</evidence>
<keyword evidence="7 11" id="KW-0812">Transmembrane</keyword>
<dbReference type="SMART" id="SM00387">
    <property type="entry name" value="HATPase_c"/>
    <property type="match status" value="1"/>
</dbReference>
<dbReference type="SUPFAM" id="SSF55785">
    <property type="entry name" value="PYP-like sensor domain (PAS domain)"/>
    <property type="match status" value="1"/>
</dbReference>
<comment type="catalytic activity">
    <reaction evidence="1">
        <text>ATP + protein L-histidine = ADP + protein N-phospho-L-histidine.</text>
        <dbReference type="EC" id="2.7.13.3"/>
    </reaction>
</comment>
<protein>
    <recommendedName>
        <fullName evidence="3">histidine kinase</fullName>
        <ecNumber evidence="3">2.7.13.3</ecNumber>
    </recommendedName>
</protein>
<evidence type="ECO:0000256" key="8">
    <source>
        <dbReference type="ARBA" id="ARBA00022777"/>
    </source>
</evidence>
<dbReference type="PANTHER" id="PTHR43304:SF1">
    <property type="entry name" value="PAC DOMAIN-CONTAINING PROTEIN"/>
    <property type="match status" value="1"/>
</dbReference>
<dbReference type="STRING" id="1285242.A6A04_10035"/>